<dbReference type="SUPFAM" id="SSF49344">
    <property type="entry name" value="CBD9-like"/>
    <property type="match status" value="1"/>
</dbReference>
<dbReference type="CDD" id="cd09620">
    <property type="entry name" value="CBM9_like_3"/>
    <property type="match status" value="1"/>
</dbReference>
<organism evidence="2 3">
    <name type="scientific">Mucilaginibacter aquariorum</name>
    <dbReference type="NCBI Taxonomy" id="2967225"/>
    <lineage>
        <taxon>Bacteria</taxon>
        <taxon>Pseudomonadati</taxon>
        <taxon>Bacteroidota</taxon>
        <taxon>Sphingobacteriia</taxon>
        <taxon>Sphingobacteriales</taxon>
        <taxon>Sphingobacteriaceae</taxon>
        <taxon>Mucilaginibacter</taxon>
    </lineage>
</organism>
<dbReference type="RefSeq" id="WP_256537395.1">
    <property type="nucleotide sequence ID" value="NZ_JANHOH010000001.1"/>
</dbReference>
<evidence type="ECO:0000259" key="1">
    <source>
        <dbReference type="Pfam" id="PF16011"/>
    </source>
</evidence>
<name>A0ABT1SY48_9SPHI</name>
<sequence length="215" mass="24386">MKFLNIPFVTQDTYAHQKLTLHPIDNEPWNPESTLSCSAAFAISHFEEGIHLRFSVTEPFLRAKKRKINGEVHKDNCVEFFIAFGQEASYYNFEFNCLGSVKAAYGKGRLHRRFLPPELLKGVEDNITICMDNLSAGKPVKWDITIVLPVSVFCYSDKQSLSGEDCSVNFAKCGDNLPKPHFLSWVEIISEKPDFHQPASFGKVKFDPDPILKLV</sequence>
<feature type="domain" description="Carbohydrate-binding" evidence="1">
    <location>
        <begin position="15"/>
        <end position="206"/>
    </location>
</feature>
<proteinExistence type="predicted"/>
<evidence type="ECO:0000313" key="2">
    <source>
        <dbReference type="EMBL" id="MCQ6957187.1"/>
    </source>
</evidence>
<dbReference type="InterPro" id="IPR010502">
    <property type="entry name" value="Carb-bd_dom_fam9"/>
</dbReference>
<dbReference type="EMBL" id="JANHOH010000001">
    <property type="protein sequence ID" value="MCQ6957187.1"/>
    <property type="molecule type" value="Genomic_DNA"/>
</dbReference>
<dbReference type="Pfam" id="PF16011">
    <property type="entry name" value="CBM9_2"/>
    <property type="match status" value="1"/>
</dbReference>
<dbReference type="Gene3D" id="2.60.40.1190">
    <property type="match status" value="1"/>
</dbReference>
<accession>A0ABT1SY48</accession>
<gene>
    <name evidence="2" type="ORF">NPE20_04430</name>
</gene>
<reference evidence="2 3" key="1">
    <citation type="submission" date="2022-07" db="EMBL/GenBank/DDBJ databases">
        <title>Mucilaginibacter sp. JC4.</title>
        <authorList>
            <person name="Le V."/>
            <person name="Ko S.-R."/>
            <person name="Ahn C.-Y."/>
            <person name="Oh H.-M."/>
        </authorList>
    </citation>
    <scope>NUCLEOTIDE SEQUENCE [LARGE SCALE GENOMIC DNA]</scope>
    <source>
        <strain evidence="2 3">JC4</strain>
    </source>
</reference>
<dbReference type="Proteomes" id="UP001204376">
    <property type="component" value="Unassembled WGS sequence"/>
</dbReference>
<protein>
    <submittedName>
        <fullName evidence="2">Carbohydrate-binding family 9-like protein</fullName>
    </submittedName>
</protein>
<comment type="caution">
    <text evidence="2">The sequence shown here is derived from an EMBL/GenBank/DDBJ whole genome shotgun (WGS) entry which is preliminary data.</text>
</comment>
<keyword evidence="3" id="KW-1185">Reference proteome</keyword>
<evidence type="ECO:0000313" key="3">
    <source>
        <dbReference type="Proteomes" id="UP001204376"/>
    </source>
</evidence>